<evidence type="ECO:0000313" key="2">
    <source>
        <dbReference type="Proteomes" id="UP000297245"/>
    </source>
</evidence>
<accession>A0A4S8LM79</accession>
<evidence type="ECO:0000313" key="1">
    <source>
        <dbReference type="EMBL" id="THU90181.1"/>
    </source>
</evidence>
<dbReference type="Proteomes" id="UP000297245">
    <property type="component" value="Unassembled WGS sequence"/>
</dbReference>
<protein>
    <submittedName>
        <fullName evidence="1">Uncharacterized protein</fullName>
    </submittedName>
</protein>
<dbReference type="EMBL" id="ML179343">
    <property type="protein sequence ID" value="THU90181.1"/>
    <property type="molecule type" value="Genomic_DNA"/>
</dbReference>
<proteinExistence type="predicted"/>
<reference evidence="1 2" key="1">
    <citation type="journal article" date="2019" name="Nat. Ecol. Evol.">
        <title>Megaphylogeny resolves global patterns of mushroom evolution.</title>
        <authorList>
            <person name="Varga T."/>
            <person name="Krizsan K."/>
            <person name="Foldi C."/>
            <person name="Dima B."/>
            <person name="Sanchez-Garcia M."/>
            <person name="Sanchez-Ramirez S."/>
            <person name="Szollosi G.J."/>
            <person name="Szarkandi J.G."/>
            <person name="Papp V."/>
            <person name="Albert L."/>
            <person name="Andreopoulos W."/>
            <person name="Angelini C."/>
            <person name="Antonin V."/>
            <person name="Barry K.W."/>
            <person name="Bougher N.L."/>
            <person name="Buchanan P."/>
            <person name="Buyck B."/>
            <person name="Bense V."/>
            <person name="Catcheside P."/>
            <person name="Chovatia M."/>
            <person name="Cooper J."/>
            <person name="Damon W."/>
            <person name="Desjardin D."/>
            <person name="Finy P."/>
            <person name="Geml J."/>
            <person name="Haridas S."/>
            <person name="Hughes K."/>
            <person name="Justo A."/>
            <person name="Karasinski D."/>
            <person name="Kautmanova I."/>
            <person name="Kiss B."/>
            <person name="Kocsube S."/>
            <person name="Kotiranta H."/>
            <person name="LaButti K.M."/>
            <person name="Lechner B.E."/>
            <person name="Liimatainen K."/>
            <person name="Lipzen A."/>
            <person name="Lukacs Z."/>
            <person name="Mihaltcheva S."/>
            <person name="Morgado L.N."/>
            <person name="Niskanen T."/>
            <person name="Noordeloos M.E."/>
            <person name="Ohm R.A."/>
            <person name="Ortiz-Santana B."/>
            <person name="Ovrebo C."/>
            <person name="Racz N."/>
            <person name="Riley R."/>
            <person name="Savchenko A."/>
            <person name="Shiryaev A."/>
            <person name="Soop K."/>
            <person name="Spirin V."/>
            <person name="Szebenyi C."/>
            <person name="Tomsovsky M."/>
            <person name="Tulloss R.E."/>
            <person name="Uehling J."/>
            <person name="Grigoriev I.V."/>
            <person name="Vagvolgyi C."/>
            <person name="Papp T."/>
            <person name="Martin F.M."/>
            <person name="Miettinen O."/>
            <person name="Hibbett D.S."/>
            <person name="Nagy L.G."/>
        </authorList>
    </citation>
    <scope>NUCLEOTIDE SEQUENCE [LARGE SCALE GENOMIC DNA]</scope>
    <source>
        <strain evidence="1 2">CBS 962.96</strain>
    </source>
</reference>
<name>A0A4S8LM79_DENBC</name>
<sequence length="204" mass="23316">MGDGINFSGQVVYRLGLPKLIHHQYNDHIQCELISFKSVPKHVWILKRALRYGKEYSIRLLYLSNGQRCERRIQVDGGYLPICHADKISSLYTACLPIEGEVETRAEDTAELVSGSSYHPTSATQVAENPQEIESYELLYPEESQTDAPSEERHRHYGSKFSDDLDISHHVPPSGSQLRVPLRTAKKPLPGFFKYKLYKIRKVT</sequence>
<organism evidence="1 2">
    <name type="scientific">Dendrothele bispora (strain CBS 962.96)</name>
    <dbReference type="NCBI Taxonomy" id="1314807"/>
    <lineage>
        <taxon>Eukaryota</taxon>
        <taxon>Fungi</taxon>
        <taxon>Dikarya</taxon>
        <taxon>Basidiomycota</taxon>
        <taxon>Agaricomycotina</taxon>
        <taxon>Agaricomycetes</taxon>
        <taxon>Agaricomycetidae</taxon>
        <taxon>Agaricales</taxon>
        <taxon>Agaricales incertae sedis</taxon>
        <taxon>Dendrothele</taxon>
    </lineage>
</organism>
<gene>
    <name evidence="1" type="ORF">K435DRAFT_864528</name>
</gene>
<keyword evidence="2" id="KW-1185">Reference proteome</keyword>
<dbReference type="AlphaFoldDB" id="A0A4S8LM79"/>